<evidence type="ECO:0000313" key="15">
    <source>
        <dbReference type="EMBL" id="OPX43124.1"/>
    </source>
</evidence>
<dbReference type="GO" id="GO:0046872">
    <property type="term" value="F:metal ion binding"/>
    <property type="evidence" value="ECO:0007669"/>
    <property type="project" value="UniProtKB-KW"/>
</dbReference>
<comment type="similarity">
    <text evidence="3">Belongs to the NMT1/THI5 family.</text>
</comment>
<dbReference type="SUPFAM" id="SSF53850">
    <property type="entry name" value="Periplasmic binding protein-like II"/>
    <property type="match status" value="1"/>
</dbReference>
<dbReference type="InterPro" id="IPR015168">
    <property type="entry name" value="SsuA/THI5"/>
</dbReference>
<dbReference type="PANTHER" id="PTHR31528:SF1">
    <property type="entry name" value="4-AMINO-5-HYDROXYMETHYL-2-METHYLPYRIMIDINE PHOSPHATE SYNTHASE THI11-RELATED"/>
    <property type="match status" value="1"/>
</dbReference>
<evidence type="ECO:0000256" key="6">
    <source>
        <dbReference type="ARBA" id="ARBA00022723"/>
    </source>
</evidence>
<evidence type="ECO:0000256" key="5">
    <source>
        <dbReference type="ARBA" id="ARBA00022679"/>
    </source>
</evidence>
<evidence type="ECO:0000256" key="1">
    <source>
        <dbReference type="ARBA" id="ARBA00003469"/>
    </source>
</evidence>
<evidence type="ECO:0000256" key="7">
    <source>
        <dbReference type="ARBA" id="ARBA00022898"/>
    </source>
</evidence>
<dbReference type="Pfam" id="PF09084">
    <property type="entry name" value="NMT1"/>
    <property type="match status" value="1"/>
</dbReference>
<dbReference type="Proteomes" id="UP000191554">
    <property type="component" value="Unassembled WGS sequence"/>
</dbReference>
<evidence type="ECO:0000256" key="8">
    <source>
        <dbReference type="ARBA" id="ARBA00022977"/>
    </source>
</evidence>
<dbReference type="InterPro" id="IPR027939">
    <property type="entry name" value="NMT1/THI5"/>
</dbReference>
<evidence type="ECO:0000256" key="9">
    <source>
        <dbReference type="ARBA" id="ARBA00023004"/>
    </source>
</evidence>
<proteinExistence type="inferred from homology"/>
<dbReference type="PANTHER" id="PTHR31528">
    <property type="entry name" value="4-AMINO-5-HYDROXYMETHYL-2-METHYLPYRIMIDINE PHOSPHATE SYNTHASE THI11-RELATED"/>
    <property type="match status" value="1"/>
</dbReference>
<comment type="catalytic activity">
    <reaction evidence="11">
        <text>N(6)-(pyridoxal phosphate)-L-lysyl-[4-amino-5-hydroxymethyl-2-methylpyrimidine phosphate synthase] + L-histidyl-[4-amino-5-hydroxymethyl-2-methylpyrimidine phosphate synthase] + 2 Fe(3+) + 4 H2O = L-lysyl-[4-amino-5-hydroxymethyl-2-methylpyrimidine phosphate synthase] + (2S)-2-amino-5-hydroxy-4-oxopentanoyl-[4-amino-5-hydroxymethyl-2-methylpyrimidine phosphate synthase] + 4-amino-2-methyl-5-(phosphooxymethyl)pyrimidine + 3-oxopropanoate + 2 Fe(2+) + 2 H(+)</text>
        <dbReference type="Rhea" id="RHEA:65756"/>
        <dbReference type="Rhea" id="RHEA-COMP:16892"/>
        <dbReference type="Rhea" id="RHEA-COMP:16893"/>
        <dbReference type="Rhea" id="RHEA-COMP:16894"/>
        <dbReference type="Rhea" id="RHEA-COMP:16895"/>
        <dbReference type="ChEBI" id="CHEBI:15377"/>
        <dbReference type="ChEBI" id="CHEBI:15378"/>
        <dbReference type="ChEBI" id="CHEBI:29033"/>
        <dbReference type="ChEBI" id="CHEBI:29034"/>
        <dbReference type="ChEBI" id="CHEBI:29969"/>
        <dbReference type="ChEBI" id="CHEBI:29979"/>
        <dbReference type="ChEBI" id="CHEBI:33190"/>
        <dbReference type="ChEBI" id="CHEBI:58354"/>
        <dbReference type="ChEBI" id="CHEBI:143915"/>
        <dbReference type="ChEBI" id="CHEBI:157692"/>
    </reaction>
    <physiologicalReaction direction="left-to-right" evidence="11">
        <dbReference type="Rhea" id="RHEA:65757"/>
    </physiologicalReaction>
</comment>
<dbReference type="Gene3D" id="3.40.190.10">
    <property type="entry name" value="Periplasmic binding protein-like II"/>
    <property type="match status" value="2"/>
</dbReference>
<feature type="domain" description="SsuA/THI5-like" evidence="14">
    <location>
        <begin position="68"/>
        <end position="281"/>
    </location>
</feature>
<reference evidence="15 16" key="1">
    <citation type="submission" date="2017-03" db="EMBL/GenBank/DDBJ databases">
        <title>Genome sequence of Clostridium hungatei DSM 14427.</title>
        <authorList>
            <person name="Poehlein A."/>
            <person name="Daniel R."/>
        </authorList>
    </citation>
    <scope>NUCLEOTIDE SEQUENCE [LARGE SCALE GENOMIC DNA]</scope>
    <source>
        <strain evidence="15 16">DSM 14427</strain>
    </source>
</reference>
<dbReference type="AlphaFoldDB" id="A0A1V4SH48"/>
<keyword evidence="16" id="KW-1185">Reference proteome</keyword>
<comment type="function">
    <text evidence="1">Responsible for the formation of the pyrimidine heterocycle in the thiamine biosynthesis pathway. Catalyzes the formation of hydroxymethylpyrimidine phosphate (HMP-P) from histidine and pyridoxal phosphate (PLP). The protein uses PLP and the active site histidine to form HMP-P, generating an inactive enzyme. The enzyme can only undergo a single turnover, which suggests it is a suicide enzyme.</text>
</comment>
<comment type="subunit">
    <text evidence="4">Homodimer.</text>
</comment>
<evidence type="ECO:0000256" key="4">
    <source>
        <dbReference type="ARBA" id="ARBA00011738"/>
    </source>
</evidence>
<keyword evidence="6" id="KW-0479">Metal-binding</keyword>
<evidence type="ECO:0000313" key="16">
    <source>
        <dbReference type="Proteomes" id="UP000191554"/>
    </source>
</evidence>
<sequence>MKKYLSLLLCMALFLSLALAGCGSNGDTAASGSSTAGSSASTSGSSESTASTAAPDKITLQLKWLPQSQFMGYYVAQEKGYYKEQGIDIEILPGGSDIIPEQQVYNGVADIGVTWVSSLMKYQGQGWDLVETAQIFQKSALLLVSKTKAGIKTPADLKGKKVGSWFGGNEYELYAMIESAGLNRDKDLKLVQQDYTMDQLINDEIEAASAMTYNEYGLLLESGIPEAELSKLDMNEHNVAMLEDCLFVNSEWLAKNEDVFVRFLKASIKGWEEACKDPEAAGNIVFNVDKSVSLEHQVYMAKEVAKLVVPEGFDAAKIGYIDNKAIQQTADYALKYGLLTKAADISKCVNSKYWEQAAAK</sequence>
<dbReference type="RefSeq" id="WP_080065503.1">
    <property type="nucleotide sequence ID" value="NZ_MZGX01000021.1"/>
</dbReference>
<keyword evidence="8" id="KW-0784">Thiamine biosynthesis</keyword>
<name>A0A1V4SH48_RUMHU</name>
<keyword evidence="13" id="KW-0732">Signal</keyword>
<feature type="region of interest" description="Disordered" evidence="12">
    <location>
        <begin position="31"/>
        <end position="51"/>
    </location>
</feature>
<feature type="chain" id="PRO_5039581134" description="Thiamine pyrimidine synthase" evidence="13">
    <location>
        <begin position="21"/>
        <end position="360"/>
    </location>
</feature>
<keyword evidence="9" id="KW-0408">Iron</keyword>
<accession>A0A1V4SH48</accession>
<dbReference type="GO" id="GO:0016740">
    <property type="term" value="F:transferase activity"/>
    <property type="evidence" value="ECO:0007669"/>
    <property type="project" value="UniProtKB-KW"/>
</dbReference>
<dbReference type="GO" id="GO:0009228">
    <property type="term" value="P:thiamine biosynthetic process"/>
    <property type="evidence" value="ECO:0007669"/>
    <property type="project" value="UniProtKB-KW"/>
</dbReference>
<protein>
    <recommendedName>
        <fullName evidence="10">Thiamine pyrimidine synthase</fullName>
    </recommendedName>
</protein>
<dbReference type="EMBL" id="MZGX01000021">
    <property type="protein sequence ID" value="OPX43124.1"/>
    <property type="molecule type" value="Genomic_DNA"/>
</dbReference>
<evidence type="ECO:0000256" key="10">
    <source>
        <dbReference type="ARBA" id="ARBA00033171"/>
    </source>
</evidence>
<gene>
    <name evidence="15" type="ORF">CLHUN_30660</name>
</gene>
<evidence type="ECO:0000256" key="2">
    <source>
        <dbReference type="ARBA" id="ARBA00004948"/>
    </source>
</evidence>
<dbReference type="OrthoDB" id="570524at2"/>
<comment type="caution">
    <text evidence="15">The sequence shown here is derived from an EMBL/GenBank/DDBJ whole genome shotgun (WGS) entry which is preliminary data.</text>
</comment>
<comment type="pathway">
    <text evidence="2">Cofactor biosynthesis; thiamine diphosphate biosynthesis.</text>
</comment>
<dbReference type="PROSITE" id="PS51257">
    <property type="entry name" value="PROKAR_LIPOPROTEIN"/>
    <property type="match status" value="1"/>
</dbReference>
<evidence type="ECO:0000256" key="11">
    <source>
        <dbReference type="ARBA" id="ARBA00048179"/>
    </source>
</evidence>
<keyword evidence="7" id="KW-0663">Pyridoxal phosphate</keyword>
<evidence type="ECO:0000256" key="13">
    <source>
        <dbReference type="SAM" id="SignalP"/>
    </source>
</evidence>
<dbReference type="STRING" id="48256.CLHUN_30660"/>
<organism evidence="15 16">
    <name type="scientific">Ruminiclostridium hungatei</name>
    <name type="common">Clostridium hungatei</name>
    <dbReference type="NCBI Taxonomy" id="48256"/>
    <lineage>
        <taxon>Bacteria</taxon>
        <taxon>Bacillati</taxon>
        <taxon>Bacillota</taxon>
        <taxon>Clostridia</taxon>
        <taxon>Eubacteriales</taxon>
        <taxon>Oscillospiraceae</taxon>
        <taxon>Ruminiclostridium</taxon>
    </lineage>
</organism>
<evidence type="ECO:0000259" key="14">
    <source>
        <dbReference type="Pfam" id="PF09084"/>
    </source>
</evidence>
<feature type="signal peptide" evidence="13">
    <location>
        <begin position="1"/>
        <end position="20"/>
    </location>
</feature>
<keyword evidence="5" id="KW-0808">Transferase</keyword>
<evidence type="ECO:0000256" key="12">
    <source>
        <dbReference type="SAM" id="MobiDB-lite"/>
    </source>
</evidence>
<evidence type="ECO:0000256" key="3">
    <source>
        <dbReference type="ARBA" id="ARBA00009406"/>
    </source>
</evidence>